<feature type="non-terminal residue" evidence="2">
    <location>
        <position position="1"/>
    </location>
</feature>
<proteinExistence type="predicted"/>
<sequence length="119" mass="14105">RHLPDREHARHRLLDRREQARHHRDSWHGQVCRLLGRQHWRLHLQGPGLCAHVWPPRRRPAARHSSLLRPVRRARLHHHLCELQCAAVAGALDQRAHGRRAETQGRRHDRRPVHGAGRR</sequence>
<name>A0A0G4L3J6_VERLO</name>
<dbReference type="AlphaFoldDB" id="A0A0G4L3J6"/>
<protein>
    <submittedName>
        <fullName evidence="2">Uncharacterized protein</fullName>
    </submittedName>
</protein>
<feature type="region of interest" description="Disordered" evidence="1">
    <location>
        <begin position="1"/>
        <end position="21"/>
    </location>
</feature>
<keyword evidence="3" id="KW-1185">Reference proteome</keyword>
<organism evidence="2 3">
    <name type="scientific">Verticillium longisporum</name>
    <name type="common">Verticillium dahliae var. longisporum</name>
    <dbReference type="NCBI Taxonomy" id="100787"/>
    <lineage>
        <taxon>Eukaryota</taxon>
        <taxon>Fungi</taxon>
        <taxon>Dikarya</taxon>
        <taxon>Ascomycota</taxon>
        <taxon>Pezizomycotina</taxon>
        <taxon>Sordariomycetes</taxon>
        <taxon>Hypocreomycetidae</taxon>
        <taxon>Glomerellales</taxon>
        <taxon>Plectosphaerellaceae</taxon>
        <taxon>Verticillium</taxon>
    </lineage>
</organism>
<feature type="compositionally biased region" description="Basic and acidic residues" evidence="1">
    <location>
        <begin position="94"/>
        <end position="106"/>
    </location>
</feature>
<reference evidence="2 3" key="1">
    <citation type="submission" date="2015-05" db="EMBL/GenBank/DDBJ databases">
        <authorList>
            <person name="Wang D.B."/>
            <person name="Wang M."/>
        </authorList>
    </citation>
    <scope>NUCLEOTIDE SEQUENCE [LARGE SCALE GENOMIC DNA]</scope>
    <source>
        <strain evidence="2">VL1</strain>
    </source>
</reference>
<feature type="region of interest" description="Disordered" evidence="1">
    <location>
        <begin position="94"/>
        <end position="119"/>
    </location>
</feature>
<evidence type="ECO:0000313" key="3">
    <source>
        <dbReference type="Proteomes" id="UP000044602"/>
    </source>
</evidence>
<gene>
    <name evidence="2" type="ORF">BN1708_017508</name>
</gene>
<feature type="compositionally biased region" description="Basic residues" evidence="1">
    <location>
        <begin position="9"/>
        <end position="21"/>
    </location>
</feature>
<dbReference type="Proteomes" id="UP000044602">
    <property type="component" value="Unassembled WGS sequence"/>
</dbReference>
<evidence type="ECO:0000256" key="1">
    <source>
        <dbReference type="SAM" id="MobiDB-lite"/>
    </source>
</evidence>
<accession>A0A0G4L3J6</accession>
<feature type="compositionally biased region" description="Basic residues" evidence="1">
    <location>
        <begin position="107"/>
        <end position="119"/>
    </location>
</feature>
<feature type="non-terminal residue" evidence="2">
    <location>
        <position position="119"/>
    </location>
</feature>
<dbReference type="EMBL" id="CVQH01007735">
    <property type="protein sequence ID" value="CRK16561.1"/>
    <property type="molecule type" value="Genomic_DNA"/>
</dbReference>
<evidence type="ECO:0000313" key="2">
    <source>
        <dbReference type="EMBL" id="CRK16561.1"/>
    </source>
</evidence>